<evidence type="ECO:0000256" key="2">
    <source>
        <dbReference type="SAM" id="Phobius"/>
    </source>
</evidence>
<evidence type="ECO:0000256" key="1">
    <source>
        <dbReference type="SAM" id="MobiDB-lite"/>
    </source>
</evidence>
<dbReference type="Proteomes" id="UP000076502">
    <property type="component" value="Unassembled WGS sequence"/>
</dbReference>
<sequence>MACEKATRKLRTILVKASRIGVPTTEVARLPTAKKLIPQRDHGWKLAVFLLLMLGGGMIVALACTARKGCTKLEEIGKNEMANETPFDTEEETNRNEEAGGTFSNESPCVNPITGGSTRGRVSPAISGNLNFKSCFRDYRVGRKRAGEREGNGVKSNGKKG</sequence>
<keyword evidence="2" id="KW-1133">Transmembrane helix</keyword>
<organism evidence="3 4">
    <name type="scientific">Dufourea novaeangliae</name>
    <name type="common">Sweat bee</name>
    <dbReference type="NCBI Taxonomy" id="178035"/>
    <lineage>
        <taxon>Eukaryota</taxon>
        <taxon>Metazoa</taxon>
        <taxon>Ecdysozoa</taxon>
        <taxon>Arthropoda</taxon>
        <taxon>Hexapoda</taxon>
        <taxon>Insecta</taxon>
        <taxon>Pterygota</taxon>
        <taxon>Neoptera</taxon>
        <taxon>Endopterygota</taxon>
        <taxon>Hymenoptera</taxon>
        <taxon>Apocrita</taxon>
        <taxon>Aculeata</taxon>
        <taxon>Apoidea</taxon>
        <taxon>Anthophila</taxon>
        <taxon>Halictidae</taxon>
        <taxon>Rophitinae</taxon>
        <taxon>Dufourea</taxon>
    </lineage>
</organism>
<dbReference type="AlphaFoldDB" id="A0A154P5G5"/>
<accession>A0A154P5G5</accession>
<dbReference type="OrthoDB" id="7673081at2759"/>
<keyword evidence="2" id="KW-0812">Transmembrane</keyword>
<dbReference type="EMBL" id="KQ434822">
    <property type="protein sequence ID" value="KZC07169.1"/>
    <property type="molecule type" value="Genomic_DNA"/>
</dbReference>
<keyword evidence="4" id="KW-1185">Reference proteome</keyword>
<gene>
    <name evidence="3" type="ORF">WN55_08551</name>
</gene>
<proteinExistence type="predicted"/>
<feature type="transmembrane region" description="Helical" evidence="2">
    <location>
        <begin position="44"/>
        <end position="63"/>
    </location>
</feature>
<name>A0A154P5G5_DUFNO</name>
<feature type="region of interest" description="Disordered" evidence="1">
    <location>
        <begin position="80"/>
        <end position="122"/>
    </location>
</feature>
<evidence type="ECO:0000313" key="3">
    <source>
        <dbReference type="EMBL" id="KZC07169.1"/>
    </source>
</evidence>
<keyword evidence="2" id="KW-0472">Membrane</keyword>
<evidence type="ECO:0000313" key="4">
    <source>
        <dbReference type="Proteomes" id="UP000076502"/>
    </source>
</evidence>
<reference evidence="3 4" key="1">
    <citation type="submission" date="2015-07" db="EMBL/GenBank/DDBJ databases">
        <title>The genome of Dufourea novaeangliae.</title>
        <authorList>
            <person name="Pan H."/>
            <person name="Kapheim K."/>
        </authorList>
    </citation>
    <scope>NUCLEOTIDE SEQUENCE [LARGE SCALE GENOMIC DNA]</scope>
    <source>
        <strain evidence="3">0120121106</strain>
        <tissue evidence="3">Whole body</tissue>
    </source>
</reference>
<protein>
    <submittedName>
        <fullName evidence="3">Uncharacterized protein</fullName>
    </submittedName>
</protein>